<reference evidence="2" key="1">
    <citation type="submission" date="2016-10" db="EMBL/GenBank/DDBJ databases">
        <authorList>
            <person name="Varghese N."/>
            <person name="Submissions S."/>
        </authorList>
    </citation>
    <scope>NUCLEOTIDE SEQUENCE [LARGE SCALE GENOMIC DNA]</scope>
    <source>
        <strain evidence="2">M1</strain>
    </source>
</reference>
<name>A0A1I0T617_9BACL</name>
<accession>A0A1I0T617</accession>
<organism evidence="1 2">
    <name type="scientific">Parageobacillus thermantarcticus</name>
    <dbReference type="NCBI Taxonomy" id="186116"/>
    <lineage>
        <taxon>Bacteria</taxon>
        <taxon>Bacillati</taxon>
        <taxon>Bacillota</taxon>
        <taxon>Bacilli</taxon>
        <taxon>Bacillales</taxon>
        <taxon>Anoxybacillaceae</taxon>
        <taxon>Parageobacillus</taxon>
    </lineage>
</organism>
<evidence type="ECO:0000313" key="1">
    <source>
        <dbReference type="EMBL" id="SFA47228.1"/>
    </source>
</evidence>
<evidence type="ECO:0000313" key="2">
    <source>
        <dbReference type="Proteomes" id="UP000198650"/>
    </source>
</evidence>
<dbReference type="AlphaFoldDB" id="A0A1I0T617"/>
<gene>
    <name evidence="1" type="ORF">SAMN05192569_101419</name>
</gene>
<dbReference type="EMBL" id="FOJS01000014">
    <property type="protein sequence ID" value="SFA47228.1"/>
    <property type="molecule type" value="Genomic_DNA"/>
</dbReference>
<protein>
    <submittedName>
        <fullName evidence="1">Uncharacterized protein</fullName>
    </submittedName>
</protein>
<dbReference type="STRING" id="186116.SAMN05192569_101419"/>
<sequence>MLQQVAIIQEDEMKKATGKNEKDVRLQKVAAKVIRRNLKGLKRLSKN</sequence>
<keyword evidence="2" id="KW-1185">Reference proteome</keyword>
<proteinExistence type="predicted"/>
<dbReference type="RefSeq" id="WP_167359605.1">
    <property type="nucleotide sequence ID" value="NZ_FOJS01000014.1"/>
</dbReference>
<dbReference type="Proteomes" id="UP000198650">
    <property type="component" value="Unassembled WGS sequence"/>
</dbReference>